<gene>
    <name evidence="8" type="ORF">KDK_59150</name>
</gene>
<proteinExistence type="predicted"/>
<dbReference type="InterPro" id="IPR035906">
    <property type="entry name" value="MetI-like_sf"/>
</dbReference>
<evidence type="ECO:0000313" key="8">
    <source>
        <dbReference type="EMBL" id="GCE22115.1"/>
    </source>
</evidence>
<dbReference type="Proteomes" id="UP000287188">
    <property type="component" value="Unassembled WGS sequence"/>
</dbReference>
<evidence type="ECO:0000256" key="4">
    <source>
        <dbReference type="ARBA" id="ARBA00022989"/>
    </source>
</evidence>
<keyword evidence="5 6" id="KW-0472">Membrane</keyword>
<organism evidence="8 9">
    <name type="scientific">Dictyobacter kobayashii</name>
    <dbReference type="NCBI Taxonomy" id="2014872"/>
    <lineage>
        <taxon>Bacteria</taxon>
        <taxon>Bacillati</taxon>
        <taxon>Chloroflexota</taxon>
        <taxon>Ktedonobacteria</taxon>
        <taxon>Ktedonobacterales</taxon>
        <taxon>Dictyobacteraceae</taxon>
        <taxon>Dictyobacter</taxon>
    </lineage>
</organism>
<evidence type="ECO:0000256" key="2">
    <source>
        <dbReference type="ARBA" id="ARBA00022448"/>
    </source>
</evidence>
<dbReference type="InterPro" id="IPR050366">
    <property type="entry name" value="BP-dependent_transpt_permease"/>
</dbReference>
<keyword evidence="2" id="KW-0813">Transport</keyword>
<keyword evidence="9" id="KW-1185">Reference proteome</keyword>
<dbReference type="Pfam" id="PF12911">
    <property type="entry name" value="OppC_N"/>
    <property type="match status" value="1"/>
</dbReference>
<name>A0A402ASN7_9CHLR</name>
<protein>
    <recommendedName>
        <fullName evidence="7">Oligopeptide transport permease C-like N-terminal domain-containing protein</fullName>
    </recommendedName>
</protein>
<dbReference type="RefSeq" id="WP_218032098.1">
    <property type="nucleotide sequence ID" value="NZ_BIFS01000002.1"/>
</dbReference>
<feature type="transmembrane region" description="Helical" evidence="6">
    <location>
        <begin position="158"/>
        <end position="181"/>
    </location>
</feature>
<keyword evidence="4 6" id="KW-1133">Transmembrane helix</keyword>
<feature type="transmembrane region" description="Helical" evidence="6">
    <location>
        <begin position="187"/>
        <end position="204"/>
    </location>
</feature>
<comment type="subcellular location">
    <subcellularLocation>
        <location evidence="1">Cell membrane</location>
        <topology evidence="1">Multi-pass membrane protein</topology>
    </subcellularLocation>
</comment>
<feature type="transmembrane region" description="Helical" evidence="6">
    <location>
        <begin position="66"/>
        <end position="85"/>
    </location>
</feature>
<dbReference type="PANTHER" id="PTHR43386">
    <property type="entry name" value="OLIGOPEPTIDE TRANSPORT SYSTEM PERMEASE PROTEIN APPC"/>
    <property type="match status" value="1"/>
</dbReference>
<accession>A0A402ASN7</accession>
<dbReference type="GO" id="GO:0005886">
    <property type="term" value="C:plasma membrane"/>
    <property type="evidence" value="ECO:0007669"/>
    <property type="project" value="UniProtKB-SubCell"/>
</dbReference>
<dbReference type="PANTHER" id="PTHR43386:SF1">
    <property type="entry name" value="D,D-DIPEPTIDE TRANSPORT SYSTEM PERMEASE PROTEIN DDPC-RELATED"/>
    <property type="match status" value="1"/>
</dbReference>
<evidence type="ECO:0000313" key="9">
    <source>
        <dbReference type="Proteomes" id="UP000287188"/>
    </source>
</evidence>
<dbReference type="AlphaFoldDB" id="A0A402ASN7"/>
<evidence type="ECO:0000256" key="5">
    <source>
        <dbReference type="ARBA" id="ARBA00023136"/>
    </source>
</evidence>
<keyword evidence="3 6" id="KW-0812">Transmembrane</keyword>
<dbReference type="InterPro" id="IPR025966">
    <property type="entry name" value="OppC_N"/>
</dbReference>
<sequence>MDMQNHKHPETVEEEGLTPTLGFNAVDSDVAIEEAAQDENATAQKARKRRMPDWFEVLWSNRKARIGLMMLVFFIVVAVFAQQIAPYDPRDISFGPSQAPSAQHWLGTTQAGQDVYSQLIYGTRTSLLVGAVGGGLATIIALFIGMVAGYVGGIVDEILSFVINLGLVVPALPLMVTVAAYSPVKGPTIIILVIGFTGWAWGRVSSDRRS</sequence>
<feature type="domain" description="Oligopeptide transport permease C-like N-terminal" evidence="7">
    <location>
        <begin position="57"/>
        <end position="94"/>
    </location>
</feature>
<evidence type="ECO:0000256" key="6">
    <source>
        <dbReference type="SAM" id="Phobius"/>
    </source>
</evidence>
<dbReference type="EMBL" id="BIFS01000002">
    <property type="protein sequence ID" value="GCE22115.1"/>
    <property type="molecule type" value="Genomic_DNA"/>
</dbReference>
<evidence type="ECO:0000256" key="1">
    <source>
        <dbReference type="ARBA" id="ARBA00004651"/>
    </source>
</evidence>
<reference evidence="9" key="1">
    <citation type="submission" date="2018-12" db="EMBL/GenBank/DDBJ databases">
        <title>Tengunoibacter tsumagoiensis gen. nov., sp. nov., Dictyobacter kobayashii sp. nov., D. alpinus sp. nov., and D. joshuensis sp. nov. and description of Dictyobacteraceae fam. nov. within the order Ktedonobacterales isolated from Tengu-no-mugimeshi.</title>
        <authorList>
            <person name="Wang C.M."/>
            <person name="Zheng Y."/>
            <person name="Sakai Y."/>
            <person name="Toyoda A."/>
            <person name="Minakuchi Y."/>
            <person name="Abe K."/>
            <person name="Yokota A."/>
            <person name="Yabe S."/>
        </authorList>
    </citation>
    <scope>NUCLEOTIDE SEQUENCE [LARGE SCALE GENOMIC DNA]</scope>
    <source>
        <strain evidence="9">Uno11</strain>
    </source>
</reference>
<comment type="caution">
    <text evidence="8">The sequence shown here is derived from an EMBL/GenBank/DDBJ whole genome shotgun (WGS) entry which is preliminary data.</text>
</comment>
<evidence type="ECO:0000259" key="7">
    <source>
        <dbReference type="Pfam" id="PF12911"/>
    </source>
</evidence>
<evidence type="ECO:0000256" key="3">
    <source>
        <dbReference type="ARBA" id="ARBA00022692"/>
    </source>
</evidence>
<dbReference type="SUPFAM" id="SSF161098">
    <property type="entry name" value="MetI-like"/>
    <property type="match status" value="1"/>
</dbReference>
<feature type="transmembrane region" description="Helical" evidence="6">
    <location>
        <begin position="127"/>
        <end position="151"/>
    </location>
</feature>